<dbReference type="GO" id="GO:0005737">
    <property type="term" value="C:cytoplasm"/>
    <property type="evidence" value="ECO:0007669"/>
    <property type="project" value="TreeGrafter"/>
</dbReference>
<dbReference type="GO" id="GO:0033539">
    <property type="term" value="P:fatty acid beta-oxidation using acyl-CoA dehydrogenase"/>
    <property type="evidence" value="ECO:0007669"/>
    <property type="project" value="TreeGrafter"/>
</dbReference>
<accession>A0A1I9S3R2</accession>
<dbReference type="InterPro" id="IPR046373">
    <property type="entry name" value="Acyl-CoA_Oxase/DH_mid-dom_sf"/>
</dbReference>
<dbReference type="Gene3D" id="1.10.540.10">
    <property type="entry name" value="Acyl-CoA dehydrogenase/oxidase, N-terminal domain"/>
    <property type="match status" value="1"/>
</dbReference>
<evidence type="ECO:0000256" key="2">
    <source>
        <dbReference type="SAM" id="MobiDB-lite"/>
    </source>
</evidence>
<dbReference type="InterPro" id="IPR009100">
    <property type="entry name" value="AcylCoA_DH/oxidase_NM_dom_sf"/>
</dbReference>
<dbReference type="AlphaFoldDB" id="A0A1I9S3R2"/>
<name>A0A1I9S3R2_9ACTN</name>
<dbReference type="InterPro" id="IPR036250">
    <property type="entry name" value="AcylCo_DH-like_C"/>
</dbReference>
<evidence type="ECO:0000313" key="4">
    <source>
        <dbReference type="EMBL" id="AOZ61204.1"/>
    </source>
</evidence>
<dbReference type="SUPFAM" id="SSF47203">
    <property type="entry name" value="Acyl-CoA dehydrogenase C-terminal domain-like"/>
    <property type="match status" value="1"/>
</dbReference>
<evidence type="ECO:0000256" key="1">
    <source>
        <dbReference type="ARBA" id="ARBA00023002"/>
    </source>
</evidence>
<dbReference type="GO" id="GO:0016712">
    <property type="term" value="F:oxidoreductase activity, acting on paired donors, with incorporation or reduction of molecular oxygen, reduced flavin or flavoprotein as one donor, and incorporation of one atom of oxygen"/>
    <property type="evidence" value="ECO:0007669"/>
    <property type="project" value="TreeGrafter"/>
</dbReference>
<gene>
    <name evidence="4" type="primary">rubC</name>
</gene>
<feature type="domain" description="Acyl-CoA dehydrogenase C-terminal" evidence="3">
    <location>
        <begin position="251"/>
        <end position="374"/>
    </location>
</feature>
<dbReference type="Gene3D" id="2.40.110.10">
    <property type="entry name" value="Butyryl-CoA Dehydrogenase, subunit A, domain 2"/>
    <property type="match status" value="1"/>
</dbReference>
<evidence type="ECO:0000259" key="3">
    <source>
        <dbReference type="Pfam" id="PF08028"/>
    </source>
</evidence>
<dbReference type="GO" id="GO:0050660">
    <property type="term" value="F:flavin adenine dinucleotide binding"/>
    <property type="evidence" value="ECO:0007669"/>
    <property type="project" value="InterPro"/>
</dbReference>
<protein>
    <submittedName>
        <fullName evidence="4">Naphthocyclinone hydroxylase</fullName>
    </submittedName>
</protein>
<feature type="region of interest" description="Disordered" evidence="2">
    <location>
        <begin position="266"/>
        <end position="289"/>
    </location>
</feature>
<dbReference type="GO" id="GO:0003995">
    <property type="term" value="F:acyl-CoA dehydrogenase activity"/>
    <property type="evidence" value="ECO:0007669"/>
    <property type="project" value="TreeGrafter"/>
</dbReference>
<sequence length="389" mass="41620">MRKPGHGRAPKETDVTHPVAAGTNSLLLSSAEVAEVAARYAADAERDRSLPKEVVEALLAAGFARHFVPIRHGGPAGRFGDLIDALLTVAEECTSAAWCGMIFATSARMAGYLPEEAQREIWDGGPDVPMAAAFVPSGDVRRDPAGWRLTGEWRFLSGVDHADWALLCGTMPVDGRPVRRFFAVPRRDYRIKDVWFTVGMRGTGSNAVVLDDVRVPRHRSFDDGALMNGQGGNPESPCHEVPLLAVAAPLFAAPAVGAAHGALRRWSQPAGDRGGHGRPAAHDPRSRETLTRSAAEADIARLLLERAGQAADLGAVTHGLAVRNARDAAVAAELAVSVVDRLFRAGGTGAQTETNPLQRSWRDVFAVASHAALRFDRNSDHFARHVWGG</sequence>
<dbReference type="Gene3D" id="1.20.140.10">
    <property type="entry name" value="Butyryl-CoA Dehydrogenase, subunit A, domain 3"/>
    <property type="match status" value="1"/>
</dbReference>
<dbReference type="EMBL" id="KX218108">
    <property type="protein sequence ID" value="AOZ61204.1"/>
    <property type="molecule type" value="Genomic_DNA"/>
</dbReference>
<organism evidence="4">
    <name type="scientific">Streptomyces sp. KIB-H033</name>
    <dbReference type="NCBI Taxonomy" id="1912612"/>
    <lineage>
        <taxon>Bacteria</taxon>
        <taxon>Bacillati</taxon>
        <taxon>Actinomycetota</taxon>
        <taxon>Actinomycetes</taxon>
        <taxon>Kitasatosporales</taxon>
        <taxon>Streptomycetaceae</taxon>
        <taxon>Streptomyces</taxon>
    </lineage>
</organism>
<dbReference type="InterPro" id="IPR050741">
    <property type="entry name" value="Acyl-CoA_dehydrogenase"/>
</dbReference>
<dbReference type="SUPFAM" id="SSF56645">
    <property type="entry name" value="Acyl-CoA dehydrogenase NM domain-like"/>
    <property type="match status" value="1"/>
</dbReference>
<dbReference type="InterPro" id="IPR013107">
    <property type="entry name" value="Acyl-CoA_DH_C"/>
</dbReference>
<dbReference type="PANTHER" id="PTHR48083">
    <property type="entry name" value="MEDIUM-CHAIN SPECIFIC ACYL-COA DEHYDROGENASE, MITOCHONDRIAL-RELATED"/>
    <property type="match status" value="1"/>
</dbReference>
<dbReference type="PANTHER" id="PTHR48083:SF19">
    <property type="entry name" value="FLAVIN-DEPENDENT MONOOXYGENASE, OXYGENASE SUBUNIT HSAA"/>
    <property type="match status" value="1"/>
</dbReference>
<dbReference type="Pfam" id="PF08028">
    <property type="entry name" value="Acyl-CoA_dh_2"/>
    <property type="match status" value="1"/>
</dbReference>
<proteinExistence type="predicted"/>
<feature type="compositionally biased region" description="Basic and acidic residues" evidence="2">
    <location>
        <begin position="280"/>
        <end position="289"/>
    </location>
</feature>
<dbReference type="InterPro" id="IPR037069">
    <property type="entry name" value="AcylCoA_DH/ox_N_sf"/>
</dbReference>
<keyword evidence="1" id="KW-0560">Oxidoreductase</keyword>
<reference evidence="4" key="1">
    <citation type="journal article" date="2016" name="Nat. Commun.">
        <title>Non-enzymatic pyridine ring formation in the biosynthesis of the rubrolone tropolone alkaloids.</title>
        <authorList>
            <person name="Yan Y."/>
            <person name="Yang J."/>
            <person name="Yu Z."/>
            <person name="Yu M."/>
            <person name="Ma Y.T."/>
            <person name="Wang L."/>
            <person name="Su C."/>
            <person name="Luo J."/>
            <person name="Horsman G.P."/>
            <person name="Huang S.X."/>
        </authorList>
    </citation>
    <scope>NUCLEOTIDE SEQUENCE</scope>
    <source>
        <strain evidence="4">KIB-H033</strain>
    </source>
</reference>
<dbReference type="PIRSF" id="PIRSF016578">
    <property type="entry name" value="HsaA"/>
    <property type="match status" value="1"/>
</dbReference>